<evidence type="ECO:0000313" key="2">
    <source>
        <dbReference type="EMBL" id="QOV41362.1"/>
    </source>
</evidence>
<evidence type="ECO:0000313" key="3">
    <source>
        <dbReference type="Proteomes" id="UP000594205"/>
    </source>
</evidence>
<proteinExistence type="predicted"/>
<dbReference type="InterPro" id="IPR036736">
    <property type="entry name" value="ACP-like_sf"/>
</dbReference>
<dbReference type="KEGG" id="sfeu:IM697_29635"/>
<keyword evidence="3" id="KW-1185">Reference proteome</keyword>
<dbReference type="AlphaFoldDB" id="A0A7M2SYG1"/>
<accession>A0A7M2SYG1</accession>
<sequence length="88" mass="9272">MPRGTSVATVKVPDSFKGVLLVHLPYAEGELLSLGLDSMGVVQPLAALEDHSYVDFPDEALNEETFATVGSLWSTVAALVEPVESGEA</sequence>
<feature type="domain" description="Carrier" evidence="1">
    <location>
        <begin position="30"/>
        <end position="72"/>
    </location>
</feature>
<dbReference type="EMBL" id="CP063373">
    <property type="protein sequence ID" value="QOV41362.1"/>
    <property type="molecule type" value="Genomic_DNA"/>
</dbReference>
<dbReference type="Proteomes" id="UP000594205">
    <property type="component" value="Chromosome"/>
</dbReference>
<reference evidence="2 3" key="1">
    <citation type="submission" date="2020-10" db="EMBL/GenBank/DDBJ databases">
        <title>Streptomyces ferrugineus complate genome analysis.</title>
        <authorList>
            <person name="Anwar N."/>
        </authorList>
    </citation>
    <scope>NUCLEOTIDE SEQUENCE [LARGE SCALE GENOMIC DNA]</scope>
    <source>
        <strain evidence="2 3">CCTCC AA2014009</strain>
    </source>
</reference>
<dbReference type="Gene3D" id="1.10.1200.10">
    <property type="entry name" value="ACP-like"/>
    <property type="match status" value="1"/>
</dbReference>
<dbReference type="Pfam" id="PF00550">
    <property type="entry name" value="PP-binding"/>
    <property type="match status" value="1"/>
</dbReference>
<dbReference type="SUPFAM" id="SSF47336">
    <property type="entry name" value="ACP-like"/>
    <property type="match status" value="1"/>
</dbReference>
<evidence type="ECO:0000259" key="1">
    <source>
        <dbReference type="Pfam" id="PF00550"/>
    </source>
</evidence>
<dbReference type="InterPro" id="IPR009081">
    <property type="entry name" value="PP-bd_ACP"/>
</dbReference>
<name>A0A7M2SYG1_9ACTN</name>
<gene>
    <name evidence="2" type="ORF">IM697_29635</name>
</gene>
<protein>
    <submittedName>
        <fullName evidence="2">Phosphopantetheine-binding protein</fullName>
    </submittedName>
</protein>
<organism evidence="2 3">
    <name type="scientific">Streptomyces ferrugineus</name>
    <dbReference type="NCBI Taxonomy" id="1413221"/>
    <lineage>
        <taxon>Bacteria</taxon>
        <taxon>Bacillati</taxon>
        <taxon>Actinomycetota</taxon>
        <taxon>Actinomycetes</taxon>
        <taxon>Kitasatosporales</taxon>
        <taxon>Streptomycetaceae</taxon>
        <taxon>Streptomyces</taxon>
    </lineage>
</organism>